<organism evidence="3 4">
    <name type="scientific">Symbiodinium natans</name>
    <dbReference type="NCBI Taxonomy" id="878477"/>
    <lineage>
        <taxon>Eukaryota</taxon>
        <taxon>Sar</taxon>
        <taxon>Alveolata</taxon>
        <taxon>Dinophyceae</taxon>
        <taxon>Suessiales</taxon>
        <taxon>Symbiodiniaceae</taxon>
        <taxon>Symbiodinium</taxon>
    </lineage>
</organism>
<dbReference type="PANTHER" id="PTHR47972">
    <property type="entry name" value="KINESIN-LIKE PROTEIN KLP-3"/>
    <property type="match status" value="1"/>
</dbReference>
<comment type="caution">
    <text evidence="3">The sequence shown here is derived from an EMBL/GenBank/DDBJ whole genome shotgun (WGS) entry which is preliminary data.</text>
</comment>
<reference evidence="3" key="1">
    <citation type="submission" date="2021-02" db="EMBL/GenBank/DDBJ databases">
        <authorList>
            <person name="Dougan E. K."/>
            <person name="Rhodes N."/>
            <person name="Thang M."/>
            <person name="Chan C."/>
        </authorList>
    </citation>
    <scope>NUCLEOTIDE SEQUENCE</scope>
</reference>
<dbReference type="EMBL" id="CAJNDS010002618">
    <property type="protein sequence ID" value="CAE7546647.1"/>
    <property type="molecule type" value="Genomic_DNA"/>
</dbReference>
<dbReference type="OrthoDB" id="3176171at2759"/>
<evidence type="ECO:0000313" key="3">
    <source>
        <dbReference type="EMBL" id="CAE7546647.1"/>
    </source>
</evidence>
<proteinExistence type="inferred from homology"/>
<dbReference type="InterPro" id="IPR036961">
    <property type="entry name" value="Kinesin_motor_dom_sf"/>
</dbReference>
<comment type="similarity">
    <text evidence="1">Belongs to the TRAFAC class myosin-kinesin ATPase superfamily. Kinesin family.</text>
</comment>
<dbReference type="InterPro" id="IPR027640">
    <property type="entry name" value="Kinesin-like_fam"/>
</dbReference>
<dbReference type="InterPro" id="IPR001752">
    <property type="entry name" value="Kinesin_motor_dom"/>
</dbReference>
<feature type="domain" description="Kinesin motor" evidence="2">
    <location>
        <begin position="99"/>
        <end position="161"/>
    </location>
</feature>
<evidence type="ECO:0000259" key="2">
    <source>
        <dbReference type="PROSITE" id="PS50067"/>
    </source>
</evidence>
<dbReference type="GO" id="GO:0003777">
    <property type="term" value="F:microtubule motor activity"/>
    <property type="evidence" value="ECO:0007669"/>
    <property type="project" value="InterPro"/>
</dbReference>
<dbReference type="InterPro" id="IPR031852">
    <property type="entry name" value="Vik1/Cik1_MT-bd"/>
</dbReference>
<dbReference type="SUPFAM" id="SSF52540">
    <property type="entry name" value="P-loop containing nucleoside triphosphate hydrolases"/>
    <property type="match status" value="1"/>
</dbReference>
<comment type="caution">
    <text evidence="1">Lacks conserved residue(s) required for the propagation of feature annotation.</text>
</comment>
<protein>
    <submittedName>
        <fullName evidence="3">KIN14E protein</fullName>
    </submittedName>
</protein>
<dbReference type="GO" id="GO:0007018">
    <property type="term" value="P:microtubule-based movement"/>
    <property type="evidence" value="ECO:0007669"/>
    <property type="project" value="InterPro"/>
</dbReference>
<name>A0A812TX50_9DINO</name>
<dbReference type="GO" id="GO:0008017">
    <property type="term" value="F:microtubule binding"/>
    <property type="evidence" value="ECO:0007669"/>
    <property type="project" value="InterPro"/>
</dbReference>
<evidence type="ECO:0000313" key="4">
    <source>
        <dbReference type="Proteomes" id="UP000604046"/>
    </source>
</evidence>
<sequence length="199" mass="22221">MTLEAKEALAQAFESRSPADIRKGISSCRQLLLNEEHGGAMTQLRGITEEDIALARTDHDRESRMARVAILEQFISILRENGDKQLRGFHNDLQDLKGALRVFCRVRPLNGREIKKNDTIAVEIVDPFTVSVSKSETDKQTFSYDAIFAQGTSQADVFAECKGLVMRTVGSEGAVCTYKGYLDVPGCTWTWVRTWTCLA</sequence>
<dbReference type="InterPro" id="IPR027417">
    <property type="entry name" value="P-loop_NTPase"/>
</dbReference>
<dbReference type="Pfam" id="PF16796">
    <property type="entry name" value="Microtub_bd"/>
    <property type="match status" value="1"/>
</dbReference>
<accession>A0A812TX50</accession>
<dbReference type="Proteomes" id="UP000604046">
    <property type="component" value="Unassembled WGS sequence"/>
</dbReference>
<gene>
    <name evidence="3" type="primary">KIN14E</name>
    <name evidence="3" type="ORF">SNAT2548_LOCUS30676</name>
</gene>
<dbReference type="Gene3D" id="3.40.850.10">
    <property type="entry name" value="Kinesin motor domain"/>
    <property type="match status" value="1"/>
</dbReference>
<dbReference type="AlphaFoldDB" id="A0A812TX50"/>
<keyword evidence="4" id="KW-1185">Reference proteome</keyword>
<evidence type="ECO:0000256" key="1">
    <source>
        <dbReference type="PROSITE-ProRule" id="PRU00283"/>
    </source>
</evidence>
<dbReference type="PROSITE" id="PS50067">
    <property type="entry name" value="KINESIN_MOTOR_2"/>
    <property type="match status" value="1"/>
</dbReference>
<dbReference type="GO" id="GO:0005524">
    <property type="term" value="F:ATP binding"/>
    <property type="evidence" value="ECO:0007669"/>
    <property type="project" value="InterPro"/>
</dbReference>